<reference evidence="1 2" key="1">
    <citation type="journal article" date="2022" name="Microbiol. Spectr.">
        <title>Microbiota of the Pregnant Mouse: Characterization of the Bacterial Communities in the Oral Cavity, Lung, Intestine, and Vagina through Culture and DNA Sequencing.</title>
        <authorList>
            <person name="Greenberg J.M."/>
            <person name="Romero R."/>
            <person name="Winters A.D."/>
            <person name="Galaz J."/>
            <person name="Garcia-Flores V."/>
            <person name="Arenas-Hernandez M."/>
            <person name="Panzer J."/>
            <person name="Shaffer Z."/>
            <person name="Kracht D.J."/>
            <person name="Gomez-Lopez N."/>
            <person name="Theis K.R."/>
        </authorList>
    </citation>
    <scope>NUCLEOTIDE SEQUENCE [LARGE SCALE GENOMIC DNA]</scope>
    <source>
        <strain evidence="1 2">MAC-C1-H1</strain>
    </source>
</reference>
<protein>
    <submittedName>
        <fullName evidence="1">Uncharacterized protein</fullName>
    </submittedName>
</protein>
<comment type="caution">
    <text evidence="1">The sequence shown here is derived from an EMBL/GenBank/DDBJ whole genome shotgun (WGS) entry which is preliminary data.</text>
</comment>
<dbReference type="EMBL" id="JALJCU010000008">
    <property type="protein sequence ID" value="MCQ9120986.1"/>
    <property type="molecule type" value="Genomic_DNA"/>
</dbReference>
<dbReference type="AlphaFoldDB" id="A0AAW5LC81"/>
<accession>A0AAW5LC81</accession>
<evidence type="ECO:0000313" key="2">
    <source>
        <dbReference type="Proteomes" id="UP001206350"/>
    </source>
</evidence>
<gene>
    <name evidence="1" type="ORF">MUU45_000804</name>
</gene>
<sequence length="80" mass="9050">METKNFSTQSSVSSSTVTEIQKERIIEAILQSIKVSSYYEGLELKACKAISNINKYSDSEIIEEIIDRENGALYRKINSL</sequence>
<name>A0AAW5LC81_9PAST</name>
<dbReference type="RefSeq" id="WP_077664445.1">
    <property type="nucleotide sequence ID" value="NZ_JALJCU010000008.1"/>
</dbReference>
<proteinExistence type="predicted"/>
<keyword evidence="2" id="KW-1185">Reference proteome</keyword>
<dbReference type="Proteomes" id="UP001206350">
    <property type="component" value="Unassembled WGS sequence"/>
</dbReference>
<organism evidence="1 2">
    <name type="scientific">Rodentibacter pneumotropicus</name>
    <dbReference type="NCBI Taxonomy" id="758"/>
    <lineage>
        <taxon>Bacteria</taxon>
        <taxon>Pseudomonadati</taxon>
        <taxon>Pseudomonadota</taxon>
        <taxon>Gammaproteobacteria</taxon>
        <taxon>Pasteurellales</taxon>
        <taxon>Pasteurellaceae</taxon>
        <taxon>Rodentibacter</taxon>
    </lineage>
</organism>
<evidence type="ECO:0000313" key="1">
    <source>
        <dbReference type="EMBL" id="MCQ9120986.1"/>
    </source>
</evidence>